<protein>
    <submittedName>
        <fullName evidence="3">Uncharacterized protein</fullName>
    </submittedName>
</protein>
<sequence length="436" mass="47100">MEDDEITKLREENEKLKEIQRLREENEKLKSGSSNLSQKGKGNLNKTFVRYIVIGLAVIVVVLLVLVFGFRIFSSSPISALKPSVNANASGAFFLGPDGESLGSTYITGLSDLSSQLASVGAQQIAGSFIYENASGSGNSLSPGYYVLVYGNGSGKNYDIIPITVPSNFSNYSISQNGKPTIVYFGAQGCPFSGQDSWVLAIALSRFGNFSKLLYVRSATDDWNLPGIMFNFSQNSFNKATKFPPIDNDQAPFGDANPEPLVSGAYYTSKYINFEPFNELGGSFLVNTSGIEQINPTIYSNVYVVGMHGFSLNSNGAVKSADGFGIQNFFIGGVANIVDGVAFIDINNKFVFNQDINNIESVLDLKTNSVFSNYSTHQDILNSIEKPTAGSFGQTILGAANIITAQICNTINNSAPVCNLTYISKLETKINSLNYT</sequence>
<dbReference type="InterPro" id="IPR009272">
    <property type="entry name" value="DUF929"/>
</dbReference>
<organism evidence="3 4">
    <name type="scientific">Candidatus Parvarchaeum acidiphilum ARMAN-4</name>
    <dbReference type="NCBI Taxonomy" id="662760"/>
    <lineage>
        <taxon>Archaea</taxon>
        <taxon>Candidatus Parvarchaeota</taxon>
        <taxon>Candidatus Parvarchaeum</taxon>
    </lineage>
</organism>
<keyword evidence="2" id="KW-0472">Membrane</keyword>
<keyword evidence="1" id="KW-0175">Coiled coil</keyword>
<evidence type="ECO:0000313" key="3">
    <source>
        <dbReference type="EMBL" id="EEZ92878.1"/>
    </source>
</evidence>
<reference evidence="3 4" key="1">
    <citation type="journal article" date="2010" name="Proc. Natl. Acad. Sci. U.S.A.">
        <title>Enigmatic, ultrasmall, uncultivated Archaea.</title>
        <authorList>
            <person name="Baker B.J."/>
            <person name="Comolli L.R."/>
            <person name="Dick G.J."/>
            <person name="Hauser L.J."/>
            <person name="Hyatt D."/>
            <person name="Dill B.D."/>
            <person name="Land M.L."/>
            <person name="Verberkmoes N.C."/>
            <person name="Hettich R.L."/>
            <person name="Banfield J.F."/>
        </authorList>
    </citation>
    <scope>NUCLEOTIDE SEQUENCE [LARGE SCALE GENOMIC DNA]</scope>
</reference>
<dbReference type="AlphaFoldDB" id="D2EFI1"/>
<evidence type="ECO:0000256" key="2">
    <source>
        <dbReference type="SAM" id="Phobius"/>
    </source>
</evidence>
<accession>D2EFI1</accession>
<feature type="coiled-coil region" evidence="1">
    <location>
        <begin position="6"/>
        <end position="39"/>
    </location>
</feature>
<evidence type="ECO:0000313" key="4">
    <source>
        <dbReference type="Proteomes" id="UP000009375"/>
    </source>
</evidence>
<keyword evidence="2" id="KW-0812">Transmembrane</keyword>
<name>D2EFI1_PARA4</name>
<feature type="transmembrane region" description="Helical" evidence="2">
    <location>
        <begin position="48"/>
        <end position="73"/>
    </location>
</feature>
<dbReference type="Pfam" id="PF06053">
    <property type="entry name" value="DUF929"/>
    <property type="match status" value="1"/>
</dbReference>
<keyword evidence="2" id="KW-1133">Transmembrane helix</keyword>
<dbReference type="EMBL" id="GG730046">
    <property type="protein sequence ID" value="EEZ92878.1"/>
    <property type="molecule type" value="Genomic_DNA"/>
</dbReference>
<gene>
    <name evidence="3" type="ORF">BJBARM4_0499</name>
</gene>
<proteinExistence type="predicted"/>
<dbReference type="Proteomes" id="UP000009375">
    <property type="component" value="Unassembled WGS sequence"/>
</dbReference>
<evidence type="ECO:0000256" key="1">
    <source>
        <dbReference type="SAM" id="Coils"/>
    </source>
</evidence>